<dbReference type="Proteomes" id="UP001328107">
    <property type="component" value="Unassembled WGS sequence"/>
</dbReference>
<name>A0AAN5CRN8_9BILA</name>
<organism evidence="2 3">
    <name type="scientific">Pristionchus mayeri</name>
    <dbReference type="NCBI Taxonomy" id="1317129"/>
    <lineage>
        <taxon>Eukaryota</taxon>
        <taxon>Metazoa</taxon>
        <taxon>Ecdysozoa</taxon>
        <taxon>Nematoda</taxon>
        <taxon>Chromadorea</taxon>
        <taxon>Rhabditida</taxon>
        <taxon>Rhabditina</taxon>
        <taxon>Diplogasteromorpha</taxon>
        <taxon>Diplogasteroidea</taxon>
        <taxon>Neodiplogasteridae</taxon>
        <taxon>Pristionchus</taxon>
    </lineage>
</organism>
<feature type="transmembrane region" description="Helical" evidence="1">
    <location>
        <begin position="89"/>
        <end position="111"/>
    </location>
</feature>
<dbReference type="EMBL" id="BTRK01000004">
    <property type="protein sequence ID" value="GMR49165.1"/>
    <property type="molecule type" value="Genomic_DNA"/>
</dbReference>
<dbReference type="AlphaFoldDB" id="A0AAN5CRN8"/>
<gene>
    <name evidence="2" type="ORF">PMAYCL1PPCAC_19360</name>
</gene>
<evidence type="ECO:0000313" key="3">
    <source>
        <dbReference type="Proteomes" id="UP001328107"/>
    </source>
</evidence>
<evidence type="ECO:0000256" key="1">
    <source>
        <dbReference type="SAM" id="Phobius"/>
    </source>
</evidence>
<proteinExistence type="predicted"/>
<keyword evidence="1" id="KW-1133">Transmembrane helix</keyword>
<protein>
    <submittedName>
        <fullName evidence="2">Uncharacterized protein</fullName>
    </submittedName>
</protein>
<keyword evidence="3" id="KW-1185">Reference proteome</keyword>
<accession>A0AAN5CRN8</accession>
<keyword evidence="1" id="KW-0812">Transmembrane</keyword>
<reference evidence="3" key="1">
    <citation type="submission" date="2022-10" db="EMBL/GenBank/DDBJ databases">
        <title>Genome assembly of Pristionchus species.</title>
        <authorList>
            <person name="Yoshida K."/>
            <person name="Sommer R.J."/>
        </authorList>
    </citation>
    <scope>NUCLEOTIDE SEQUENCE [LARGE SCALE GENOMIC DNA]</scope>
    <source>
        <strain evidence="3">RS5460</strain>
    </source>
</reference>
<feature type="non-terminal residue" evidence="2">
    <location>
        <position position="126"/>
    </location>
</feature>
<keyword evidence="1" id="KW-0472">Membrane</keyword>
<sequence length="126" mass="13608">MRDNVKNFVSKCKDDIAKGNKDQEKSLKNLMKDKMVDTLAKAVNAFNEAYLRVRKTLLFDSSNCDFLFTSVNSIGEMVCDQSLGGLNGIYASVGLAALSLISATCGTVMIWHSLRAGMNSEDGSGG</sequence>
<evidence type="ECO:0000313" key="2">
    <source>
        <dbReference type="EMBL" id="GMR49165.1"/>
    </source>
</evidence>
<comment type="caution">
    <text evidence="2">The sequence shown here is derived from an EMBL/GenBank/DDBJ whole genome shotgun (WGS) entry which is preliminary data.</text>
</comment>